<organism evidence="1 2">
    <name type="scientific">Halapricum desulfuricans</name>
    <dbReference type="NCBI Taxonomy" id="2841257"/>
    <lineage>
        <taxon>Archaea</taxon>
        <taxon>Methanobacteriati</taxon>
        <taxon>Methanobacteriota</taxon>
        <taxon>Stenosarchaea group</taxon>
        <taxon>Halobacteria</taxon>
        <taxon>Halobacteriales</taxon>
        <taxon>Haloarculaceae</taxon>
        <taxon>Halapricum</taxon>
    </lineage>
</organism>
<dbReference type="EMBL" id="CP064789">
    <property type="protein sequence ID" value="QSG13252.1"/>
    <property type="molecule type" value="Genomic_DNA"/>
</dbReference>
<dbReference type="AlphaFoldDB" id="A0A897NKI6"/>
<dbReference type="Proteomes" id="UP000663305">
    <property type="component" value="Chromosome"/>
</dbReference>
<reference evidence="1" key="1">
    <citation type="submission" date="2020-11" db="EMBL/GenBank/DDBJ databases">
        <title>Carbohydrate-dependent, anaerobic sulfur respiration: A novel catabolism in halophilic archaea.</title>
        <authorList>
            <person name="Sorokin D.Y."/>
            <person name="Messina E."/>
            <person name="Smedile F."/>
            <person name="La Cono V."/>
            <person name="Hallsworth J.E."/>
            <person name="Yakimov M.M."/>
        </authorList>
    </citation>
    <scope>NUCLEOTIDE SEQUENCE</scope>
    <source>
        <strain evidence="1">HSR-Bgl</strain>
    </source>
</reference>
<accession>A0A897NKI6</accession>
<protein>
    <submittedName>
        <fullName evidence="1">Uncharacterized protein</fullName>
    </submittedName>
</protein>
<evidence type="ECO:0000313" key="2">
    <source>
        <dbReference type="Proteomes" id="UP000663305"/>
    </source>
</evidence>
<proteinExistence type="predicted"/>
<name>A0A897NKI6_9EURY</name>
<evidence type="ECO:0000313" key="1">
    <source>
        <dbReference type="EMBL" id="QSG13252.1"/>
    </source>
</evidence>
<sequence>MNRLGLPRLIRSVVTIYRYDRITDAIDLEQTYNRPYETDARSPGHGFQIAV</sequence>
<gene>
    <name evidence="1" type="ORF">HSBGL_2858</name>
</gene>